<evidence type="ECO:0000313" key="1">
    <source>
        <dbReference type="EnsemblPlants" id="AET2Gv20272500.41"/>
    </source>
</evidence>
<sequence length="71" mass="8040">MLSMKLHRLVIQSSYLLPRCLGRQPVNVWSSNSKQEPGHGLVTSFPHTFIWSLCNTHNLDLLNQPVGGDRN</sequence>
<dbReference type="Gramene" id="AET2Gv20272500.41">
    <property type="protein sequence ID" value="AET2Gv20272500.41"/>
    <property type="gene ID" value="AET2Gv20272500"/>
</dbReference>
<dbReference type="EnsemblPlants" id="AET2Gv20272500.41">
    <property type="protein sequence ID" value="AET2Gv20272500.41"/>
    <property type="gene ID" value="AET2Gv20272500"/>
</dbReference>
<proteinExistence type="predicted"/>
<evidence type="ECO:0000313" key="2">
    <source>
        <dbReference type="Proteomes" id="UP000015105"/>
    </source>
</evidence>
<name>A0A453AVM9_AEGTS</name>
<reference evidence="1" key="3">
    <citation type="journal article" date="2017" name="Nature">
        <title>Genome sequence of the progenitor of the wheat D genome Aegilops tauschii.</title>
        <authorList>
            <person name="Luo M.C."/>
            <person name="Gu Y.Q."/>
            <person name="Puiu D."/>
            <person name="Wang H."/>
            <person name="Twardziok S.O."/>
            <person name="Deal K.R."/>
            <person name="Huo N."/>
            <person name="Zhu T."/>
            <person name="Wang L."/>
            <person name="Wang Y."/>
            <person name="McGuire P.E."/>
            <person name="Liu S."/>
            <person name="Long H."/>
            <person name="Ramasamy R.K."/>
            <person name="Rodriguez J.C."/>
            <person name="Van S.L."/>
            <person name="Yuan L."/>
            <person name="Wang Z."/>
            <person name="Xia Z."/>
            <person name="Xiao L."/>
            <person name="Anderson O.D."/>
            <person name="Ouyang S."/>
            <person name="Liang Y."/>
            <person name="Zimin A.V."/>
            <person name="Pertea G."/>
            <person name="Qi P."/>
            <person name="Bennetzen J.L."/>
            <person name="Dai X."/>
            <person name="Dawson M.W."/>
            <person name="Muller H.G."/>
            <person name="Kugler K."/>
            <person name="Rivarola-Duarte L."/>
            <person name="Spannagl M."/>
            <person name="Mayer K.F.X."/>
            <person name="Lu F.H."/>
            <person name="Bevan M.W."/>
            <person name="Leroy P."/>
            <person name="Li P."/>
            <person name="You F.M."/>
            <person name="Sun Q."/>
            <person name="Liu Z."/>
            <person name="Lyons E."/>
            <person name="Wicker T."/>
            <person name="Salzberg S.L."/>
            <person name="Devos K.M."/>
            <person name="Dvorak J."/>
        </authorList>
    </citation>
    <scope>NUCLEOTIDE SEQUENCE [LARGE SCALE GENOMIC DNA]</scope>
    <source>
        <strain evidence="1">cv. AL8/78</strain>
    </source>
</reference>
<dbReference type="AlphaFoldDB" id="A0A453AVM9"/>
<organism evidence="1 2">
    <name type="scientific">Aegilops tauschii subsp. strangulata</name>
    <name type="common">Goatgrass</name>
    <dbReference type="NCBI Taxonomy" id="200361"/>
    <lineage>
        <taxon>Eukaryota</taxon>
        <taxon>Viridiplantae</taxon>
        <taxon>Streptophyta</taxon>
        <taxon>Embryophyta</taxon>
        <taxon>Tracheophyta</taxon>
        <taxon>Spermatophyta</taxon>
        <taxon>Magnoliopsida</taxon>
        <taxon>Liliopsida</taxon>
        <taxon>Poales</taxon>
        <taxon>Poaceae</taxon>
        <taxon>BOP clade</taxon>
        <taxon>Pooideae</taxon>
        <taxon>Triticodae</taxon>
        <taxon>Triticeae</taxon>
        <taxon>Triticinae</taxon>
        <taxon>Aegilops</taxon>
    </lineage>
</organism>
<protein>
    <submittedName>
        <fullName evidence="1">Uncharacterized protein</fullName>
    </submittedName>
</protein>
<accession>A0A453AVM9</accession>
<reference evidence="1" key="5">
    <citation type="journal article" date="2021" name="G3 (Bethesda)">
        <title>Aegilops tauschii genome assembly Aet v5.0 features greater sequence contiguity and improved annotation.</title>
        <authorList>
            <person name="Wang L."/>
            <person name="Zhu T."/>
            <person name="Rodriguez J.C."/>
            <person name="Deal K.R."/>
            <person name="Dubcovsky J."/>
            <person name="McGuire P.E."/>
            <person name="Lux T."/>
            <person name="Spannagl M."/>
            <person name="Mayer K.F.X."/>
            <person name="Baldrich P."/>
            <person name="Meyers B.C."/>
            <person name="Huo N."/>
            <person name="Gu Y.Q."/>
            <person name="Zhou H."/>
            <person name="Devos K.M."/>
            <person name="Bennetzen J.L."/>
            <person name="Unver T."/>
            <person name="Budak H."/>
            <person name="Gulick P.J."/>
            <person name="Galiba G."/>
            <person name="Kalapos B."/>
            <person name="Nelson D.R."/>
            <person name="Li P."/>
            <person name="You F.M."/>
            <person name="Luo M.C."/>
            <person name="Dvorak J."/>
        </authorList>
    </citation>
    <scope>NUCLEOTIDE SEQUENCE [LARGE SCALE GENOMIC DNA]</scope>
    <source>
        <strain evidence="1">cv. AL8/78</strain>
    </source>
</reference>
<dbReference type="Proteomes" id="UP000015105">
    <property type="component" value="Chromosome 2D"/>
</dbReference>
<reference evidence="2" key="2">
    <citation type="journal article" date="2017" name="Nat. Plants">
        <title>The Aegilops tauschii genome reveals multiple impacts of transposons.</title>
        <authorList>
            <person name="Zhao G."/>
            <person name="Zou C."/>
            <person name="Li K."/>
            <person name="Wang K."/>
            <person name="Li T."/>
            <person name="Gao L."/>
            <person name="Zhang X."/>
            <person name="Wang H."/>
            <person name="Yang Z."/>
            <person name="Liu X."/>
            <person name="Jiang W."/>
            <person name="Mao L."/>
            <person name="Kong X."/>
            <person name="Jiao Y."/>
            <person name="Jia J."/>
        </authorList>
    </citation>
    <scope>NUCLEOTIDE SEQUENCE [LARGE SCALE GENOMIC DNA]</scope>
    <source>
        <strain evidence="2">cv. AL8/78</strain>
    </source>
</reference>
<reference evidence="1" key="4">
    <citation type="submission" date="2019-03" db="UniProtKB">
        <authorList>
            <consortium name="EnsemblPlants"/>
        </authorList>
    </citation>
    <scope>IDENTIFICATION</scope>
</reference>
<keyword evidence="2" id="KW-1185">Reference proteome</keyword>
<reference evidence="2" key="1">
    <citation type="journal article" date="2014" name="Science">
        <title>Ancient hybridizations among the ancestral genomes of bread wheat.</title>
        <authorList>
            <consortium name="International Wheat Genome Sequencing Consortium,"/>
            <person name="Marcussen T."/>
            <person name="Sandve S.R."/>
            <person name="Heier L."/>
            <person name="Spannagl M."/>
            <person name="Pfeifer M."/>
            <person name="Jakobsen K.S."/>
            <person name="Wulff B.B."/>
            <person name="Steuernagel B."/>
            <person name="Mayer K.F."/>
            <person name="Olsen O.A."/>
        </authorList>
    </citation>
    <scope>NUCLEOTIDE SEQUENCE [LARGE SCALE GENOMIC DNA]</scope>
    <source>
        <strain evidence="2">cv. AL8/78</strain>
    </source>
</reference>